<dbReference type="eggNOG" id="COG0204">
    <property type="taxonomic scope" value="Bacteria"/>
</dbReference>
<dbReference type="GO" id="GO:0003841">
    <property type="term" value="F:1-acylglycerol-3-phosphate O-acyltransferase activity"/>
    <property type="evidence" value="ECO:0007669"/>
    <property type="project" value="UniProtKB-EC"/>
</dbReference>
<evidence type="ECO:0000313" key="6">
    <source>
        <dbReference type="Proteomes" id="UP000013015"/>
    </source>
</evidence>
<keyword evidence="2 5" id="KW-0012">Acyltransferase</keyword>
<keyword evidence="1 5" id="KW-0808">Transferase</keyword>
<evidence type="ECO:0000256" key="1">
    <source>
        <dbReference type="ARBA" id="ARBA00022679"/>
    </source>
</evidence>
<feature type="domain" description="Phospholipid/glycerol acyltransferase" evidence="4">
    <location>
        <begin position="40"/>
        <end position="157"/>
    </location>
</feature>
<sequence length="259" mass="28945">MTSSITGFYRFAQAVLTPIMTPWVKIRATGTENIPEKGPYLLVFNHLSDVDPLCVCWYFMKRGVPVRFLAKKSMFGVPVFGKIIHGMGLIPVDREKNPSQALLPATRALNSGEVVCIWPEGTHTQEPDMWPMSFKTGAARLALDTGVPVIPVAQWGPQDIMDRFASMPNMRPGQKVSYTFMPPVKMDDLISEAGSKDHEAVEELTTRIRDAVTAGVEDLRGAKAPERIWKAYTKAGPWWEDEQKQKAKKAKKAAKRKKS</sequence>
<accession>N6X9K0</accession>
<dbReference type="STRING" id="888050.HMPREF9004_1728"/>
<gene>
    <name evidence="5" type="primary">plsC3</name>
    <name evidence="5" type="ORF">HMPREF9004_1728</name>
</gene>
<dbReference type="CDD" id="cd07989">
    <property type="entry name" value="LPLAT_AGPAT-like"/>
    <property type="match status" value="1"/>
</dbReference>
<dbReference type="AlphaFoldDB" id="N6X9K0"/>
<dbReference type="GO" id="GO:0005886">
    <property type="term" value="C:plasma membrane"/>
    <property type="evidence" value="ECO:0007669"/>
    <property type="project" value="TreeGrafter"/>
</dbReference>
<dbReference type="GO" id="GO:0006654">
    <property type="term" value="P:phosphatidic acid biosynthetic process"/>
    <property type="evidence" value="ECO:0007669"/>
    <property type="project" value="TreeGrafter"/>
</dbReference>
<comment type="caution">
    <text evidence="5">The sequence shown here is derived from an EMBL/GenBank/DDBJ whole genome shotgun (WGS) entry which is preliminary data.</text>
</comment>
<dbReference type="PATRIC" id="fig|888050.3.peg.1665"/>
<evidence type="ECO:0000313" key="5">
    <source>
        <dbReference type="EMBL" id="ENO17818.1"/>
    </source>
</evidence>
<dbReference type="SUPFAM" id="SSF69593">
    <property type="entry name" value="Glycerol-3-phosphate (1)-acyltransferase"/>
    <property type="match status" value="1"/>
</dbReference>
<dbReference type="PANTHER" id="PTHR10434:SF55">
    <property type="entry name" value="POSSIBLE ACYLTRANSFERASE"/>
    <property type="match status" value="1"/>
</dbReference>
<dbReference type="SMART" id="SM00563">
    <property type="entry name" value="PlsC"/>
    <property type="match status" value="1"/>
</dbReference>
<dbReference type="EC" id="2.3.1.51" evidence="5"/>
<reference evidence="5 6" key="1">
    <citation type="submission" date="2013-03" db="EMBL/GenBank/DDBJ databases">
        <title>Reference genome for the Human Microbiome Project.</title>
        <authorList>
            <person name="Aqrawi P."/>
            <person name="Ayvaz T."/>
            <person name="Bess C."/>
            <person name="Blankenburg K."/>
            <person name="Coyle M."/>
            <person name="Deng J."/>
            <person name="Forbes L."/>
            <person name="Fowler G."/>
            <person name="Francisco L."/>
            <person name="Fu Q."/>
            <person name="Gibbs R."/>
            <person name="Gross S."/>
            <person name="Gubbala S."/>
            <person name="Hale W."/>
            <person name="Hemphill L."/>
            <person name="Highlander S."/>
            <person name="Hirani K."/>
            <person name="Jackson L."/>
            <person name="Jakkamsetti A."/>
            <person name="Javaid M."/>
            <person name="Jayaseelan J.C."/>
            <person name="Jiang H."/>
            <person name="Joshi V."/>
            <person name="Korchina V."/>
            <person name="Kovar C."/>
            <person name="Lara F."/>
            <person name="Lee S."/>
            <person name="Liu Y."/>
            <person name="Mata R."/>
            <person name="Mathew T."/>
            <person name="Munidasa M."/>
            <person name="Muzny D."/>
            <person name="Nazareth L."/>
            <person name="Ngo R."/>
            <person name="Nguyen L."/>
            <person name="Nguyen N."/>
            <person name="Okwuonu G."/>
            <person name="Ongeri F."/>
            <person name="Palculict T."/>
            <person name="Patil S."/>
            <person name="Petrosino J."/>
            <person name="Pham C."/>
            <person name="Pham P."/>
            <person name="Pu L.-L."/>
            <person name="Qin X."/>
            <person name="Qu J."/>
            <person name="Reid J."/>
            <person name="Ross M."/>
            <person name="Ruth R."/>
            <person name="Saada N."/>
            <person name="San Lucas F."/>
            <person name="Santibanez J."/>
            <person name="Shang Y."/>
            <person name="Simmons D."/>
            <person name="Song X.-Z."/>
            <person name="Tang L.-Y."/>
            <person name="Thornton R."/>
            <person name="Warren J."/>
            <person name="Weissenberger G."/>
            <person name="Wilczek-Boney K."/>
            <person name="Worley K."/>
            <person name="Youmans B."/>
            <person name="Zhang J."/>
            <person name="Zhang L."/>
            <person name="Zhao Z."/>
            <person name="Zhou C."/>
            <person name="Zhu D."/>
            <person name="Zhu Y."/>
        </authorList>
    </citation>
    <scope>NUCLEOTIDE SEQUENCE [LARGE SCALE GENOMIC DNA]</scope>
    <source>
        <strain evidence="5 6">F0333</strain>
    </source>
</reference>
<evidence type="ECO:0000256" key="2">
    <source>
        <dbReference type="ARBA" id="ARBA00023315"/>
    </source>
</evidence>
<dbReference type="Proteomes" id="UP000013015">
    <property type="component" value="Unassembled WGS sequence"/>
</dbReference>
<dbReference type="HOGENOM" id="CLU_027938_4_1_11"/>
<evidence type="ECO:0000256" key="3">
    <source>
        <dbReference type="SAM" id="MobiDB-lite"/>
    </source>
</evidence>
<organism evidence="5 6">
    <name type="scientific">Schaalia cardiffensis F0333</name>
    <dbReference type="NCBI Taxonomy" id="888050"/>
    <lineage>
        <taxon>Bacteria</taxon>
        <taxon>Bacillati</taxon>
        <taxon>Actinomycetota</taxon>
        <taxon>Actinomycetes</taxon>
        <taxon>Actinomycetales</taxon>
        <taxon>Actinomycetaceae</taxon>
        <taxon>Schaalia</taxon>
    </lineage>
</organism>
<evidence type="ECO:0000259" key="4">
    <source>
        <dbReference type="SMART" id="SM00563"/>
    </source>
</evidence>
<keyword evidence="6" id="KW-1185">Reference proteome</keyword>
<proteinExistence type="predicted"/>
<dbReference type="OrthoDB" id="9806008at2"/>
<protein>
    <submittedName>
        <fullName evidence="5">1-acylglycerol-3-phosphate O-acyltransferase</fullName>
        <ecNumber evidence="5">2.3.1.51</ecNumber>
    </submittedName>
</protein>
<feature type="region of interest" description="Disordered" evidence="3">
    <location>
        <begin position="240"/>
        <end position="259"/>
    </location>
</feature>
<dbReference type="EMBL" id="AQHZ01000024">
    <property type="protein sequence ID" value="ENO17818.1"/>
    <property type="molecule type" value="Genomic_DNA"/>
</dbReference>
<name>N6X9K0_9ACTO</name>
<feature type="compositionally biased region" description="Basic residues" evidence="3">
    <location>
        <begin position="246"/>
        <end position="259"/>
    </location>
</feature>
<dbReference type="Pfam" id="PF01553">
    <property type="entry name" value="Acyltransferase"/>
    <property type="match status" value="1"/>
</dbReference>
<dbReference type="InterPro" id="IPR002123">
    <property type="entry name" value="Plipid/glycerol_acylTrfase"/>
</dbReference>
<dbReference type="PANTHER" id="PTHR10434">
    <property type="entry name" value="1-ACYL-SN-GLYCEROL-3-PHOSPHATE ACYLTRANSFERASE"/>
    <property type="match status" value="1"/>
</dbReference>
<dbReference type="RefSeq" id="WP_005964497.1">
    <property type="nucleotide sequence ID" value="NZ_CP040505.1"/>
</dbReference>